<proteinExistence type="predicted"/>
<feature type="compositionally biased region" description="Pro residues" evidence="1">
    <location>
        <begin position="645"/>
        <end position="661"/>
    </location>
</feature>
<dbReference type="OrthoDB" id="2804493at2759"/>
<accession>A0A9P7KHS5</accession>
<feature type="compositionally biased region" description="Low complexity" evidence="1">
    <location>
        <begin position="305"/>
        <end position="330"/>
    </location>
</feature>
<feature type="compositionally biased region" description="Low complexity" evidence="1">
    <location>
        <begin position="525"/>
        <end position="557"/>
    </location>
</feature>
<keyword evidence="2" id="KW-1133">Transmembrane helix</keyword>
<feature type="region of interest" description="Disordered" evidence="1">
    <location>
        <begin position="216"/>
        <end position="337"/>
    </location>
</feature>
<evidence type="ECO:0008006" key="5">
    <source>
        <dbReference type="Google" id="ProtNLM"/>
    </source>
</evidence>
<reference evidence="3" key="1">
    <citation type="submission" date="2021-02" db="EMBL/GenBank/DDBJ databases">
        <authorList>
            <person name="Nieuwenhuis M."/>
            <person name="Van De Peppel L.J.J."/>
        </authorList>
    </citation>
    <scope>NUCLEOTIDE SEQUENCE</scope>
    <source>
        <strain evidence="3">D49</strain>
    </source>
</reference>
<keyword evidence="4" id="KW-1185">Reference proteome</keyword>
<feature type="compositionally biased region" description="Low complexity" evidence="1">
    <location>
        <begin position="359"/>
        <end position="369"/>
    </location>
</feature>
<feature type="compositionally biased region" description="Pro residues" evidence="1">
    <location>
        <begin position="618"/>
        <end position="630"/>
    </location>
</feature>
<keyword evidence="2" id="KW-0812">Transmembrane</keyword>
<evidence type="ECO:0000313" key="4">
    <source>
        <dbReference type="Proteomes" id="UP000717328"/>
    </source>
</evidence>
<evidence type="ECO:0000313" key="3">
    <source>
        <dbReference type="EMBL" id="KAG5650878.1"/>
    </source>
</evidence>
<dbReference type="EMBL" id="JABCKI010000344">
    <property type="protein sequence ID" value="KAG5650878.1"/>
    <property type="molecule type" value="Genomic_DNA"/>
</dbReference>
<feature type="region of interest" description="Disordered" evidence="1">
    <location>
        <begin position="479"/>
        <end position="751"/>
    </location>
</feature>
<feature type="region of interest" description="Disordered" evidence="1">
    <location>
        <begin position="1"/>
        <end position="28"/>
    </location>
</feature>
<feature type="transmembrane region" description="Helical" evidence="2">
    <location>
        <begin position="85"/>
        <end position="105"/>
    </location>
</feature>
<feature type="region of interest" description="Disordered" evidence="1">
    <location>
        <begin position="351"/>
        <end position="398"/>
    </location>
</feature>
<keyword evidence="2" id="KW-0472">Membrane</keyword>
<comment type="caution">
    <text evidence="3">The sequence shown here is derived from an EMBL/GenBank/DDBJ whole genome shotgun (WGS) entry which is preliminary data.</text>
</comment>
<evidence type="ECO:0000256" key="2">
    <source>
        <dbReference type="SAM" id="Phobius"/>
    </source>
</evidence>
<reference evidence="3" key="2">
    <citation type="submission" date="2021-10" db="EMBL/GenBank/DDBJ databases">
        <title>Phylogenomics reveals ancestral predisposition of the termite-cultivated fungus Termitomyces towards a domesticated lifestyle.</title>
        <authorList>
            <person name="Auxier B."/>
            <person name="Grum-Grzhimaylo A."/>
            <person name="Cardenas M.E."/>
            <person name="Lodge J.D."/>
            <person name="Laessoe T."/>
            <person name="Pedersen O."/>
            <person name="Smith M.E."/>
            <person name="Kuyper T.W."/>
            <person name="Franco-Molano E.A."/>
            <person name="Baroni T.J."/>
            <person name="Aanen D.K."/>
        </authorList>
    </citation>
    <scope>NUCLEOTIDE SEQUENCE</scope>
    <source>
        <strain evidence="3">D49</strain>
    </source>
</reference>
<gene>
    <name evidence="3" type="ORF">H0H81_010678</name>
</gene>
<feature type="compositionally biased region" description="Basic residues" evidence="1">
    <location>
        <begin position="157"/>
        <end position="166"/>
    </location>
</feature>
<feature type="region of interest" description="Disordered" evidence="1">
    <location>
        <begin position="140"/>
        <end position="180"/>
    </location>
</feature>
<protein>
    <recommendedName>
        <fullName evidence="5">Proteophosphoglycan ppg4</fullName>
    </recommendedName>
</protein>
<name>A0A9P7KHS5_9AGAR</name>
<feature type="compositionally biased region" description="Basic residues" evidence="1">
    <location>
        <begin position="579"/>
        <end position="591"/>
    </location>
</feature>
<dbReference type="Proteomes" id="UP000717328">
    <property type="component" value="Unassembled WGS sequence"/>
</dbReference>
<evidence type="ECO:0000256" key="1">
    <source>
        <dbReference type="SAM" id="MobiDB-lite"/>
    </source>
</evidence>
<organism evidence="3 4">
    <name type="scientific">Sphagnurus paluster</name>
    <dbReference type="NCBI Taxonomy" id="117069"/>
    <lineage>
        <taxon>Eukaryota</taxon>
        <taxon>Fungi</taxon>
        <taxon>Dikarya</taxon>
        <taxon>Basidiomycota</taxon>
        <taxon>Agaricomycotina</taxon>
        <taxon>Agaricomycetes</taxon>
        <taxon>Agaricomycetidae</taxon>
        <taxon>Agaricales</taxon>
        <taxon>Tricholomatineae</taxon>
        <taxon>Lyophyllaceae</taxon>
        <taxon>Sphagnurus</taxon>
    </lineage>
</organism>
<feature type="compositionally biased region" description="Basic and acidic residues" evidence="1">
    <location>
        <begin position="703"/>
        <end position="714"/>
    </location>
</feature>
<feature type="compositionally biased region" description="Low complexity" evidence="1">
    <location>
        <begin position="140"/>
        <end position="156"/>
    </location>
</feature>
<dbReference type="AlphaFoldDB" id="A0A9P7KHS5"/>
<sequence>MPVSCTSLPNDRHPHCITPRPRALPSTRSQRRCTQAQNFLRLAALLAPHCIPTAAASPLADPLSRTPLFQSRDDQGQATTGSMKIWVPVAVVLGFLVLSAIVWWWRSSFLPWLAARRLVAERRAGTTGGARDLTAEQLAGTINGAANPTAAATPAPRSRRTRRPRRTPSQISTTSLPAYAKEPGEEELVIFRLRRGPEDMEDAGMPTATVVMEPLSEDGEESVHSRTHSRHHSQASDYPEHPSTPIDQPLLEEDEDEHEQRRSGETMNTSEDSSSLMRVDTNTPAHPEPDPRGEAPPYFEAIDLTPEPAAAQTQASPTAPAAASATASTPEPVPTRRSGFRTLLHSIPNRLSMHGRGESASSDQAQAQSQPPPREMSQSRTSHRPSPSGSSSIILTPFRTLSRQKSLSRMNTSPALTSPSLISLHSISAPLTHTLTRTEFTYPKAGPTPEQLKLISSRDSFARFGRPYGADAIAYAASASRQDLEGPPPDFEDSAASAPGEVRPLSPGPSRLREANAAMDFEGDVSAVSSSSAPPVAAAPSSSATAAETPSALPSTSQEPAGVIPESRSQPQSVPASPHSRKSSTRSRRRTDHADADADADNSTSEVVPSSPATTPDDAPPALAPAPAPLSIPKSSHSRSHSPTLPTPTAPHQPPPPPPPSAFRSPSTTDLRPESRASSLASFATAAESISIAPVSPLYLDIPGKDKDGERGRESDEETSAPGTPMPRHGGGGGHVLEGTDETIWAGPRAV</sequence>
<feature type="compositionally biased region" description="Polar residues" evidence="1">
    <location>
        <begin position="265"/>
        <end position="284"/>
    </location>
</feature>